<dbReference type="Gene3D" id="3.40.50.12780">
    <property type="entry name" value="N-terminal domain of ligase-like"/>
    <property type="match status" value="1"/>
</dbReference>
<feature type="domain" description="AMP-binding enzyme C-terminal" evidence="2">
    <location>
        <begin position="444"/>
        <end position="518"/>
    </location>
</feature>
<dbReference type="GO" id="GO:0004467">
    <property type="term" value="F:long-chain fatty acid-CoA ligase activity"/>
    <property type="evidence" value="ECO:0007669"/>
    <property type="project" value="UniProtKB-EC"/>
</dbReference>
<dbReference type="PANTHER" id="PTHR43767:SF1">
    <property type="entry name" value="NONRIBOSOMAL PEPTIDE SYNTHASE PES1 (EUROFUNG)-RELATED"/>
    <property type="match status" value="1"/>
</dbReference>
<name>A0A1Y5SCZ2_9PROT</name>
<evidence type="ECO:0000259" key="1">
    <source>
        <dbReference type="Pfam" id="PF00501"/>
    </source>
</evidence>
<dbReference type="EMBL" id="FWFR01000001">
    <property type="protein sequence ID" value="SLN35104.1"/>
    <property type="molecule type" value="Genomic_DNA"/>
</dbReference>
<dbReference type="OrthoDB" id="9803968at2"/>
<dbReference type="InterPro" id="IPR045851">
    <property type="entry name" value="AMP-bd_C_sf"/>
</dbReference>
<sequence>MTATRTTTADRQFISPPGETLEHNVPRMMAEAARRLGPAPAIVFEGAETSWRDFDERVSRVANGLIALGLERNDKVAILAGSTPEAVTTYFGAVRAGACAVPLSAMATPEQLARMIDDCDARVLFLSAGMRPLVEAALAGFGKIRPGGLIAYDFEAAGWTGFEAWLAAQETGDPDLDHRPGDDFNLIYSSGTTGVPKGIVQNHGMRNFHVQRMTKAGIAAGNVTLVSTPLYSNTTLVAMIPALAQGGTVVLMRKFNAHEFLVLAEKHRVSHAMLVPVQYQRILAEPYFDRYDLSAFQLKLSTSAPLRAAVKRDILDRWPGRLVEVYGLTEGGGSTVLDASAFPDKLASVGRPAEGAEIHVIDEAGNILPAGEIGEVVGRSFGFMTGYYKRPDLTDAIVWRDAAGRPFLRTGDMGRFDEDGFLFLLDRIKDMIISGGFNVYAADLESVLEQHDAVADVAVIGIPDERWGETPLALVVRKPGSTIGAEELRAWANERLGKAQRVGRLEFRDDLPRSTIGKILKRELRQQYLAAAG</sequence>
<dbReference type="Pfam" id="PF00501">
    <property type="entry name" value="AMP-binding"/>
    <property type="match status" value="1"/>
</dbReference>
<dbReference type="PROSITE" id="PS00455">
    <property type="entry name" value="AMP_BINDING"/>
    <property type="match status" value="1"/>
</dbReference>
<dbReference type="InParanoid" id="A0A1Y5SCZ2"/>
<gene>
    <name evidence="3" type="primary">lcfB_3</name>
    <name evidence="3" type="ORF">OCH7691_01385</name>
</gene>
<evidence type="ECO:0000259" key="2">
    <source>
        <dbReference type="Pfam" id="PF13193"/>
    </source>
</evidence>
<evidence type="ECO:0000313" key="3">
    <source>
        <dbReference type="EMBL" id="SLN35104.1"/>
    </source>
</evidence>
<dbReference type="InterPro" id="IPR025110">
    <property type="entry name" value="AMP-bd_C"/>
</dbReference>
<evidence type="ECO:0000313" key="4">
    <source>
        <dbReference type="Proteomes" id="UP000193200"/>
    </source>
</evidence>
<dbReference type="InterPro" id="IPR042099">
    <property type="entry name" value="ANL_N_sf"/>
</dbReference>
<dbReference type="RefSeq" id="WP_085882603.1">
    <property type="nucleotide sequence ID" value="NZ_FWFR01000001.1"/>
</dbReference>
<accession>A0A1Y5SCZ2</accession>
<organism evidence="3 4">
    <name type="scientific">Oceanibacterium hippocampi</name>
    <dbReference type="NCBI Taxonomy" id="745714"/>
    <lineage>
        <taxon>Bacteria</taxon>
        <taxon>Pseudomonadati</taxon>
        <taxon>Pseudomonadota</taxon>
        <taxon>Alphaproteobacteria</taxon>
        <taxon>Sneathiellales</taxon>
        <taxon>Sneathiellaceae</taxon>
        <taxon>Oceanibacterium</taxon>
    </lineage>
</organism>
<dbReference type="PANTHER" id="PTHR43767">
    <property type="entry name" value="LONG-CHAIN-FATTY-ACID--COA LIGASE"/>
    <property type="match status" value="1"/>
</dbReference>
<proteinExistence type="predicted"/>
<protein>
    <submittedName>
        <fullName evidence="3">Long-chain-fatty-acid--CoA ligase</fullName>
        <ecNumber evidence="3">6.2.1.3</ecNumber>
    </submittedName>
</protein>
<reference evidence="3 4" key="1">
    <citation type="submission" date="2017-03" db="EMBL/GenBank/DDBJ databases">
        <authorList>
            <person name="Afonso C.L."/>
            <person name="Miller P.J."/>
            <person name="Scott M.A."/>
            <person name="Spackman E."/>
            <person name="Goraichik I."/>
            <person name="Dimitrov K.M."/>
            <person name="Suarez D.L."/>
            <person name="Swayne D.E."/>
        </authorList>
    </citation>
    <scope>NUCLEOTIDE SEQUENCE [LARGE SCALE GENOMIC DNA]</scope>
    <source>
        <strain evidence="3 4">CECT 7691</strain>
    </source>
</reference>
<keyword evidence="4" id="KW-1185">Reference proteome</keyword>
<dbReference type="EC" id="6.2.1.3" evidence="3"/>
<dbReference type="SUPFAM" id="SSF56801">
    <property type="entry name" value="Acetyl-CoA synthetase-like"/>
    <property type="match status" value="1"/>
</dbReference>
<dbReference type="InterPro" id="IPR050237">
    <property type="entry name" value="ATP-dep_AMP-bd_enzyme"/>
</dbReference>
<keyword evidence="3" id="KW-0436">Ligase</keyword>
<dbReference type="Gene3D" id="3.30.300.30">
    <property type="match status" value="1"/>
</dbReference>
<dbReference type="Pfam" id="PF13193">
    <property type="entry name" value="AMP-binding_C"/>
    <property type="match status" value="1"/>
</dbReference>
<dbReference type="AlphaFoldDB" id="A0A1Y5SCZ2"/>
<dbReference type="InterPro" id="IPR020845">
    <property type="entry name" value="AMP-binding_CS"/>
</dbReference>
<dbReference type="InterPro" id="IPR000873">
    <property type="entry name" value="AMP-dep_synth/lig_dom"/>
</dbReference>
<feature type="domain" description="AMP-dependent synthetase/ligase" evidence="1">
    <location>
        <begin position="31"/>
        <end position="388"/>
    </location>
</feature>
<dbReference type="Proteomes" id="UP000193200">
    <property type="component" value="Unassembled WGS sequence"/>
</dbReference>